<gene>
    <name evidence="2" type="ORF">GCM10009613_08370</name>
</gene>
<accession>A0ABN1XI97</accession>
<keyword evidence="3" id="KW-1185">Reference proteome</keyword>
<comment type="caution">
    <text evidence="2">The sequence shown here is derived from an EMBL/GenBank/DDBJ whole genome shotgun (WGS) entry which is preliminary data.</text>
</comment>
<reference evidence="2 3" key="1">
    <citation type="journal article" date="2019" name="Int. J. Syst. Evol. Microbiol.">
        <title>The Global Catalogue of Microorganisms (GCM) 10K type strain sequencing project: providing services to taxonomists for standard genome sequencing and annotation.</title>
        <authorList>
            <consortium name="The Broad Institute Genomics Platform"/>
            <consortium name="The Broad Institute Genome Sequencing Center for Infectious Disease"/>
            <person name="Wu L."/>
            <person name="Ma J."/>
        </authorList>
    </citation>
    <scope>NUCLEOTIDE SEQUENCE [LARGE SCALE GENOMIC DNA]</scope>
    <source>
        <strain evidence="2 3">JCM 11896</strain>
    </source>
</reference>
<proteinExistence type="predicted"/>
<evidence type="ECO:0000259" key="1">
    <source>
        <dbReference type="Pfam" id="PF08239"/>
    </source>
</evidence>
<dbReference type="Pfam" id="PF08239">
    <property type="entry name" value="SH3_3"/>
    <property type="match status" value="1"/>
</dbReference>
<organism evidence="2 3">
    <name type="scientific">Pseudonocardia kongjuensis</name>
    <dbReference type="NCBI Taxonomy" id="102227"/>
    <lineage>
        <taxon>Bacteria</taxon>
        <taxon>Bacillati</taxon>
        <taxon>Actinomycetota</taxon>
        <taxon>Actinomycetes</taxon>
        <taxon>Pseudonocardiales</taxon>
        <taxon>Pseudonocardiaceae</taxon>
        <taxon>Pseudonocardia</taxon>
    </lineage>
</organism>
<dbReference type="Gene3D" id="2.30.30.40">
    <property type="entry name" value="SH3 Domains"/>
    <property type="match status" value="1"/>
</dbReference>
<dbReference type="Proteomes" id="UP001501414">
    <property type="component" value="Unassembled WGS sequence"/>
</dbReference>
<sequence>MGEVGSVRSLRVPAVVLGVLVLAGCTRTSIEGLQVRSGPGTGHGVVATIPEAGTPVRVSCWQRGEPVRGDDVWYRIGSPEQGWVTNYYIRTTRDFGSAPAC</sequence>
<protein>
    <recommendedName>
        <fullName evidence="1">SH3b domain-containing protein</fullName>
    </recommendedName>
</protein>
<dbReference type="InterPro" id="IPR003646">
    <property type="entry name" value="SH3-like_bac-type"/>
</dbReference>
<evidence type="ECO:0000313" key="2">
    <source>
        <dbReference type="EMBL" id="GAA1381766.1"/>
    </source>
</evidence>
<dbReference type="EMBL" id="BAAAJK010000004">
    <property type="protein sequence ID" value="GAA1381766.1"/>
    <property type="molecule type" value="Genomic_DNA"/>
</dbReference>
<name>A0ABN1XI97_9PSEU</name>
<feature type="domain" description="SH3b" evidence="1">
    <location>
        <begin position="32"/>
        <end position="89"/>
    </location>
</feature>
<evidence type="ECO:0000313" key="3">
    <source>
        <dbReference type="Proteomes" id="UP001501414"/>
    </source>
</evidence>